<dbReference type="SMART" id="SM00248">
    <property type="entry name" value="ANK"/>
    <property type="match status" value="12"/>
</dbReference>
<dbReference type="SUPFAM" id="SSF48403">
    <property type="entry name" value="Ankyrin repeat"/>
    <property type="match status" value="1"/>
</dbReference>
<dbReference type="Pfam" id="PF12796">
    <property type="entry name" value="Ank_2"/>
    <property type="match status" value="3"/>
</dbReference>
<reference evidence="5" key="1">
    <citation type="submission" date="2016-11" db="UniProtKB">
        <authorList>
            <consortium name="WormBaseParasite"/>
        </authorList>
    </citation>
    <scope>IDENTIFICATION</scope>
</reference>
<evidence type="ECO:0000313" key="5">
    <source>
        <dbReference type="WBParaSite" id="Hba_11051"/>
    </source>
</evidence>
<dbReference type="InterPro" id="IPR002110">
    <property type="entry name" value="Ankyrin_rpt"/>
</dbReference>
<keyword evidence="1" id="KW-0677">Repeat</keyword>
<dbReference type="PROSITE" id="PS50088">
    <property type="entry name" value="ANK_REPEAT"/>
    <property type="match status" value="5"/>
</dbReference>
<feature type="repeat" description="ANK" evidence="3">
    <location>
        <begin position="148"/>
        <end position="180"/>
    </location>
</feature>
<dbReference type="GO" id="GO:0045944">
    <property type="term" value="P:positive regulation of transcription by RNA polymerase II"/>
    <property type="evidence" value="ECO:0007669"/>
    <property type="project" value="TreeGrafter"/>
</dbReference>
<evidence type="ECO:0000256" key="1">
    <source>
        <dbReference type="ARBA" id="ARBA00022737"/>
    </source>
</evidence>
<keyword evidence="2 3" id="KW-0040">ANK repeat</keyword>
<name>A0A1I7X0H7_HETBA</name>
<dbReference type="PROSITE" id="PS50297">
    <property type="entry name" value="ANK_REP_REGION"/>
    <property type="match status" value="4"/>
</dbReference>
<dbReference type="Proteomes" id="UP000095283">
    <property type="component" value="Unplaced"/>
</dbReference>
<evidence type="ECO:0000256" key="3">
    <source>
        <dbReference type="PROSITE-ProRule" id="PRU00023"/>
    </source>
</evidence>
<dbReference type="PANTHER" id="PTHR24193:SF121">
    <property type="entry name" value="ADA2A-CONTAINING COMPLEX COMPONENT 3, ISOFORM D"/>
    <property type="match status" value="1"/>
</dbReference>
<dbReference type="InterPro" id="IPR036770">
    <property type="entry name" value="Ankyrin_rpt-contain_sf"/>
</dbReference>
<dbReference type="GO" id="GO:0005634">
    <property type="term" value="C:nucleus"/>
    <property type="evidence" value="ECO:0007669"/>
    <property type="project" value="TreeGrafter"/>
</dbReference>
<feature type="repeat" description="ANK" evidence="3">
    <location>
        <begin position="331"/>
        <end position="363"/>
    </location>
</feature>
<accession>A0A1I7X0H7</accession>
<dbReference type="PANTHER" id="PTHR24193">
    <property type="entry name" value="ANKYRIN REPEAT PROTEIN"/>
    <property type="match status" value="1"/>
</dbReference>
<dbReference type="AlphaFoldDB" id="A0A1I7X0H7"/>
<organism evidence="4 5">
    <name type="scientific">Heterorhabditis bacteriophora</name>
    <name type="common">Entomopathogenic nematode worm</name>
    <dbReference type="NCBI Taxonomy" id="37862"/>
    <lineage>
        <taxon>Eukaryota</taxon>
        <taxon>Metazoa</taxon>
        <taxon>Ecdysozoa</taxon>
        <taxon>Nematoda</taxon>
        <taxon>Chromadorea</taxon>
        <taxon>Rhabditida</taxon>
        <taxon>Rhabditina</taxon>
        <taxon>Rhabditomorpha</taxon>
        <taxon>Strongyloidea</taxon>
        <taxon>Heterorhabditidae</taxon>
        <taxon>Heterorhabditis</taxon>
    </lineage>
</organism>
<dbReference type="GO" id="GO:0000976">
    <property type="term" value="F:transcription cis-regulatory region binding"/>
    <property type="evidence" value="ECO:0007669"/>
    <property type="project" value="TreeGrafter"/>
</dbReference>
<protein>
    <submittedName>
        <fullName evidence="5">ANK_REP_REGION domain-containing protein</fullName>
    </submittedName>
</protein>
<dbReference type="Gene3D" id="1.25.40.20">
    <property type="entry name" value="Ankyrin repeat-containing domain"/>
    <property type="match status" value="4"/>
</dbReference>
<evidence type="ECO:0000313" key="4">
    <source>
        <dbReference type="Proteomes" id="UP000095283"/>
    </source>
</evidence>
<evidence type="ECO:0000256" key="2">
    <source>
        <dbReference type="ARBA" id="ARBA00023043"/>
    </source>
</evidence>
<proteinExistence type="predicted"/>
<keyword evidence="4" id="KW-1185">Reference proteome</keyword>
<dbReference type="WBParaSite" id="Hba_11051">
    <property type="protein sequence ID" value="Hba_11051"/>
    <property type="gene ID" value="Hba_11051"/>
</dbReference>
<dbReference type="InterPro" id="IPR050663">
    <property type="entry name" value="Ankyrin-SOCS_Box"/>
</dbReference>
<feature type="repeat" description="ANK" evidence="3">
    <location>
        <begin position="214"/>
        <end position="246"/>
    </location>
</feature>
<sequence length="820" mass="90670">MNTNHQVYKEPNLLKKQKTGTSNFYMLGHATRVVQIARGGRDGTNAFLNYESRSGSGDFVKSLIEKGITYKNLMKLSTIPNSGISKYEFDNHVVTATRMGLRELASALAEGPAKCHMNELHRATLKTGNNLPERILPISVIKKGFRNRNITPLHTAAINPNVKVLERLYAIDQNPNIGDQDNWLVIHYAAVCESPEPLKFLLKCGIPFTTVTKQLETPLHVASRAGRSECIEVLLKSVASLEILASSNTPEQSLSSHLTLSRNRDGNTALHLAVLSAVKSLLSNSNVLVDYPSSANHDKLTPLMVASSKGYLSIAETLISHGALIEASDKKKRTPLMHAVLNGQHHVAAMLISKGADILKKDSSGNTASHFAAAYGWLECLKALAAVEPTCLGQENDWKITPLSIAYLKGHYGIVTWLLDGNYSSLVNINGKDMNGVTLFSSLLKLSDEESYKELPNQIQYLLDKCFDSIMNHGASLNIKNQEGLTPLHIALSSLNLVLFKWMLALIHDLRSLFSTKWLTDGNILHHLLAFPMFIWTAKIASHKEYYDIFPILEQSLMYVDATKMILQATKEHHCTEGIHNAILYYETNNGEKKEVRKTLLMLIIEMKQFDLIKHLQLSQKDWTAVDITNAVMEPIEWLVTKGDVSSQDVFGRTALHYTFGSHLQCIQGNLNNGERDPIAVVSLLSNFMNKDEINLADNNGNTVLHLAAISNSNISAVTLIKKGSDVTIKNKDGNTPLSLAVLFGKQMVALTLIQADSCVSDAVFLPKPDANKDQLEWIWKGALKRDNATFVSTIPTEVVSKGSGWEAMVYVLLSTLNKV</sequence>
<feature type="repeat" description="ANK" evidence="3">
    <location>
        <begin position="298"/>
        <end position="330"/>
    </location>
</feature>
<feature type="repeat" description="ANK" evidence="3">
    <location>
        <begin position="700"/>
        <end position="732"/>
    </location>
</feature>